<evidence type="ECO:0000313" key="2">
    <source>
        <dbReference type="Proteomes" id="UP000035682"/>
    </source>
</evidence>
<evidence type="ECO:0000313" key="1">
    <source>
        <dbReference type="EMBL" id="CEF68524.1"/>
    </source>
</evidence>
<dbReference type="WormBase" id="SRAE_2000318100">
    <property type="protein sequence ID" value="SRP10106"/>
    <property type="gene ID" value="WBGene00263401"/>
</dbReference>
<sequence length="110" mass="12789">MGCNISSINKKNNEGYKKVKTLRYSEKFTIDNDKILKERVLLMKASKQIEDDKNIIERCVKKKEISEILETGKLNETSSDSTIIFPEDETLYNIPETMSDLDYGYELKKN</sequence>
<accession>A0A090MZ91</accession>
<dbReference type="GeneID" id="36380894"/>
<evidence type="ECO:0000313" key="3">
    <source>
        <dbReference type="WBParaSite" id="SRAE_2000318100.1"/>
    </source>
</evidence>
<name>A0A090MZ91_STRRB</name>
<dbReference type="WBParaSite" id="SRAE_2000318100.1">
    <property type="protein sequence ID" value="SRAE_2000318100.1"/>
    <property type="gene ID" value="WBGene00263401"/>
</dbReference>
<protein>
    <submittedName>
        <fullName evidence="1 3">Uncharacterized protein</fullName>
    </submittedName>
</protein>
<keyword evidence="2" id="KW-1185">Reference proteome</keyword>
<dbReference type="RefSeq" id="XP_024507724.1">
    <property type="nucleotide sequence ID" value="XM_024654343.1"/>
</dbReference>
<dbReference type="EMBL" id="LN609529">
    <property type="protein sequence ID" value="CEF68524.1"/>
    <property type="molecule type" value="Genomic_DNA"/>
</dbReference>
<proteinExistence type="predicted"/>
<dbReference type="CTD" id="36380894"/>
<dbReference type="AlphaFoldDB" id="A0A090MZ91"/>
<reference evidence="3" key="3">
    <citation type="submission" date="2020-12" db="UniProtKB">
        <authorList>
            <consortium name="WormBaseParasite"/>
        </authorList>
    </citation>
    <scope>IDENTIFICATION</scope>
</reference>
<organism evidence="1">
    <name type="scientific">Strongyloides ratti</name>
    <name type="common">Parasitic roundworm</name>
    <dbReference type="NCBI Taxonomy" id="34506"/>
    <lineage>
        <taxon>Eukaryota</taxon>
        <taxon>Metazoa</taxon>
        <taxon>Ecdysozoa</taxon>
        <taxon>Nematoda</taxon>
        <taxon>Chromadorea</taxon>
        <taxon>Rhabditida</taxon>
        <taxon>Tylenchina</taxon>
        <taxon>Panagrolaimomorpha</taxon>
        <taxon>Strongyloidoidea</taxon>
        <taxon>Strongyloididae</taxon>
        <taxon>Strongyloides</taxon>
    </lineage>
</organism>
<reference evidence="2" key="2">
    <citation type="submission" date="2014-09" db="EMBL/GenBank/DDBJ databases">
        <authorList>
            <person name="Martin A.A."/>
        </authorList>
    </citation>
    <scope>NUCLEOTIDE SEQUENCE</scope>
    <source>
        <strain evidence="2">ED321</strain>
    </source>
</reference>
<reference evidence="1" key="1">
    <citation type="submission" date="2014-09" db="EMBL/GenBank/DDBJ databases">
        <authorList>
            <person name="Aslett A.Martin."/>
        </authorList>
    </citation>
    <scope>NUCLEOTIDE SEQUENCE</scope>
    <source>
        <strain evidence="1">ED321 Heterogonic</strain>
    </source>
</reference>
<evidence type="ECO:0000313" key="4">
    <source>
        <dbReference type="WormBase" id="SRAE_2000318100"/>
    </source>
</evidence>
<gene>
    <name evidence="1 3 4" type="ORF">SRAE_2000318100</name>
</gene>
<dbReference type="Proteomes" id="UP000035682">
    <property type="component" value="Unplaced"/>
</dbReference>